<dbReference type="GO" id="GO:0016020">
    <property type="term" value="C:membrane"/>
    <property type="evidence" value="ECO:0007669"/>
    <property type="project" value="InterPro"/>
</dbReference>
<evidence type="ECO:0000256" key="2">
    <source>
        <dbReference type="PROSITE-ProRule" id="PRU00196"/>
    </source>
</evidence>
<keyword evidence="1 2" id="KW-1015">Disulfide bond</keyword>
<dbReference type="SUPFAM" id="SSF56487">
    <property type="entry name" value="SRCR-like"/>
    <property type="match status" value="1"/>
</dbReference>
<dbReference type="AlphaFoldDB" id="A0AAN8JA14"/>
<evidence type="ECO:0000259" key="3">
    <source>
        <dbReference type="PROSITE" id="PS50287"/>
    </source>
</evidence>
<comment type="caution">
    <text evidence="2">Lacks conserved residue(s) required for the propagation of feature annotation.</text>
</comment>
<feature type="domain" description="SRCR" evidence="3">
    <location>
        <begin position="28"/>
        <end position="144"/>
    </location>
</feature>
<feature type="disulfide bond" evidence="2">
    <location>
        <begin position="113"/>
        <end position="123"/>
    </location>
</feature>
<proteinExistence type="predicted"/>
<reference evidence="4 5" key="1">
    <citation type="submission" date="2024-01" db="EMBL/GenBank/DDBJ databases">
        <title>The genome of the rayed Mediterranean limpet Patella caerulea (Linnaeus, 1758).</title>
        <authorList>
            <person name="Anh-Thu Weber A."/>
            <person name="Halstead-Nussloch G."/>
        </authorList>
    </citation>
    <scope>NUCLEOTIDE SEQUENCE [LARGE SCALE GENOMIC DNA]</scope>
    <source>
        <strain evidence="4">AATW-2023a</strain>
        <tissue evidence="4">Whole specimen</tissue>
    </source>
</reference>
<name>A0AAN8JA14_PATCE</name>
<dbReference type="Gene3D" id="3.10.250.10">
    <property type="entry name" value="SRCR-like domain"/>
    <property type="match status" value="1"/>
</dbReference>
<dbReference type="InterPro" id="IPR036772">
    <property type="entry name" value="SRCR-like_dom_sf"/>
</dbReference>
<evidence type="ECO:0000313" key="4">
    <source>
        <dbReference type="EMBL" id="KAK6173837.1"/>
    </source>
</evidence>
<dbReference type="InterPro" id="IPR001190">
    <property type="entry name" value="SRCR"/>
</dbReference>
<keyword evidence="5" id="KW-1185">Reference proteome</keyword>
<sequence length="179" mass="19506">MPKMFASSWWHASTDNTNYEFPLLAVNTQRPGGTESVNKYMSVYCYGKVKLRSINAGVVLEYENTEFYAFCADGFAQKEGDSVCRELGYPGATEITFGNSGVKNVIGFHNFTCPEGANSTDECTLTFTGNGHGCVLGITYVSCEVRVNPTDGSNRLSITALKIIATMFLIPAITSVFDI</sequence>
<dbReference type="Proteomes" id="UP001347796">
    <property type="component" value="Unassembled WGS sequence"/>
</dbReference>
<protein>
    <recommendedName>
        <fullName evidence="3">SRCR domain-containing protein</fullName>
    </recommendedName>
</protein>
<gene>
    <name evidence="4" type="ORF">SNE40_017223</name>
</gene>
<accession>A0AAN8JA14</accession>
<organism evidence="4 5">
    <name type="scientific">Patella caerulea</name>
    <name type="common">Rayed Mediterranean limpet</name>
    <dbReference type="NCBI Taxonomy" id="87958"/>
    <lineage>
        <taxon>Eukaryota</taxon>
        <taxon>Metazoa</taxon>
        <taxon>Spiralia</taxon>
        <taxon>Lophotrochozoa</taxon>
        <taxon>Mollusca</taxon>
        <taxon>Gastropoda</taxon>
        <taxon>Patellogastropoda</taxon>
        <taxon>Patelloidea</taxon>
        <taxon>Patellidae</taxon>
        <taxon>Patella</taxon>
    </lineage>
</organism>
<evidence type="ECO:0000256" key="1">
    <source>
        <dbReference type="ARBA" id="ARBA00023157"/>
    </source>
</evidence>
<dbReference type="EMBL" id="JAZGQO010000011">
    <property type="protein sequence ID" value="KAK6173837.1"/>
    <property type="molecule type" value="Genomic_DNA"/>
</dbReference>
<comment type="caution">
    <text evidence="4">The sequence shown here is derived from an EMBL/GenBank/DDBJ whole genome shotgun (WGS) entry which is preliminary data.</text>
</comment>
<dbReference type="Pfam" id="PF00530">
    <property type="entry name" value="SRCR"/>
    <property type="match status" value="1"/>
</dbReference>
<dbReference type="PROSITE" id="PS50287">
    <property type="entry name" value="SRCR_2"/>
    <property type="match status" value="1"/>
</dbReference>
<evidence type="ECO:0000313" key="5">
    <source>
        <dbReference type="Proteomes" id="UP001347796"/>
    </source>
</evidence>